<feature type="non-terminal residue" evidence="1">
    <location>
        <position position="1"/>
    </location>
</feature>
<comment type="caution">
    <text evidence="1">The sequence shown here is derived from an EMBL/GenBank/DDBJ whole genome shotgun (WGS) entry which is preliminary data.</text>
</comment>
<reference evidence="1 2" key="1">
    <citation type="submission" date="2019-03" db="EMBL/GenBank/DDBJ databases">
        <title>Single cell metagenomics reveals metabolic interactions within the superorganism composed of flagellate Streblomastix strix and complex community of Bacteroidetes bacteria on its surface.</title>
        <authorList>
            <person name="Treitli S.C."/>
            <person name="Kolisko M."/>
            <person name="Husnik F."/>
            <person name="Keeling P."/>
            <person name="Hampl V."/>
        </authorList>
    </citation>
    <scope>NUCLEOTIDE SEQUENCE [LARGE SCALE GENOMIC DNA]</scope>
    <source>
        <strain evidence="1">ST1C</strain>
    </source>
</reference>
<organism evidence="1 2">
    <name type="scientific">Streblomastix strix</name>
    <dbReference type="NCBI Taxonomy" id="222440"/>
    <lineage>
        <taxon>Eukaryota</taxon>
        <taxon>Metamonada</taxon>
        <taxon>Preaxostyla</taxon>
        <taxon>Oxymonadida</taxon>
        <taxon>Streblomastigidae</taxon>
        <taxon>Streblomastix</taxon>
    </lineage>
</organism>
<dbReference type="AlphaFoldDB" id="A0A5J4TQU7"/>
<protein>
    <submittedName>
        <fullName evidence="1">Uncharacterized protein</fullName>
    </submittedName>
</protein>
<proteinExistence type="predicted"/>
<gene>
    <name evidence="1" type="ORF">EZS28_043669</name>
</gene>
<dbReference type="EMBL" id="SNRW01026421">
    <property type="protein sequence ID" value="KAA6360804.1"/>
    <property type="molecule type" value="Genomic_DNA"/>
</dbReference>
<name>A0A5J4TQU7_9EUKA</name>
<dbReference type="InterPro" id="IPR032675">
    <property type="entry name" value="LRR_dom_sf"/>
</dbReference>
<evidence type="ECO:0000313" key="2">
    <source>
        <dbReference type="Proteomes" id="UP000324800"/>
    </source>
</evidence>
<accession>A0A5J4TQU7</accession>
<dbReference type="Proteomes" id="UP000324800">
    <property type="component" value="Unassembled WGS sequence"/>
</dbReference>
<evidence type="ECO:0000313" key="1">
    <source>
        <dbReference type="EMBL" id="KAA6360804.1"/>
    </source>
</evidence>
<sequence length="122" mass="13798">CPKLRFIDFRGSQCLTVPAIVRLTRMCPNIEKLLIANTNISPDDGTLLAIKEATPNQNKFSFRRDVDLDSFADENEIKTRKQLTHLAKQIEKKSRVSGSTKIIHRSGMCGMHTRSTLVKGER</sequence>
<dbReference type="Gene3D" id="3.80.10.10">
    <property type="entry name" value="Ribonuclease Inhibitor"/>
    <property type="match status" value="1"/>
</dbReference>